<gene>
    <name evidence="1" type="ORF">AVEN_131527_1</name>
</gene>
<reference evidence="1 2" key="1">
    <citation type="journal article" date="2019" name="Sci. Rep.">
        <title>Orb-weaving spider Araneus ventricosus genome elucidates the spidroin gene catalogue.</title>
        <authorList>
            <person name="Kono N."/>
            <person name="Nakamura H."/>
            <person name="Ohtoshi R."/>
            <person name="Moran D.A.P."/>
            <person name="Shinohara A."/>
            <person name="Yoshida Y."/>
            <person name="Fujiwara M."/>
            <person name="Mori M."/>
            <person name="Tomita M."/>
            <person name="Arakawa K."/>
        </authorList>
    </citation>
    <scope>NUCLEOTIDE SEQUENCE [LARGE SCALE GENOMIC DNA]</scope>
</reference>
<comment type="caution">
    <text evidence="1">The sequence shown here is derived from an EMBL/GenBank/DDBJ whole genome shotgun (WGS) entry which is preliminary data.</text>
</comment>
<name>A0A4Y2NYC4_ARAVE</name>
<proteinExistence type="predicted"/>
<dbReference type="AlphaFoldDB" id="A0A4Y2NYC4"/>
<sequence>MNARLLRGLPNYITGGQDCYGGLNISLFVLPYNHLSSPKGSLQTIRRRQWCCQLILRRTSDSLGEHIIFNPYLWEVFIIYQYLKSMTCYCIILGDLVHFKICFNWGVHVYLGERMVICYAAVIWG</sequence>
<evidence type="ECO:0000313" key="2">
    <source>
        <dbReference type="Proteomes" id="UP000499080"/>
    </source>
</evidence>
<evidence type="ECO:0000313" key="1">
    <source>
        <dbReference type="EMBL" id="GBN42756.1"/>
    </source>
</evidence>
<dbReference type="Proteomes" id="UP000499080">
    <property type="component" value="Unassembled WGS sequence"/>
</dbReference>
<dbReference type="EMBL" id="BGPR01009857">
    <property type="protein sequence ID" value="GBN42756.1"/>
    <property type="molecule type" value="Genomic_DNA"/>
</dbReference>
<keyword evidence="2" id="KW-1185">Reference proteome</keyword>
<accession>A0A4Y2NYC4</accession>
<protein>
    <submittedName>
        <fullName evidence="1">Uncharacterized protein</fullName>
    </submittedName>
</protein>
<organism evidence="1 2">
    <name type="scientific">Araneus ventricosus</name>
    <name type="common">Orbweaver spider</name>
    <name type="synonym">Epeira ventricosa</name>
    <dbReference type="NCBI Taxonomy" id="182803"/>
    <lineage>
        <taxon>Eukaryota</taxon>
        <taxon>Metazoa</taxon>
        <taxon>Ecdysozoa</taxon>
        <taxon>Arthropoda</taxon>
        <taxon>Chelicerata</taxon>
        <taxon>Arachnida</taxon>
        <taxon>Araneae</taxon>
        <taxon>Araneomorphae</taxon>
        <taxon>Entelegynae</taxon>
        <taxon>Araneoidea</taxon>
        <taxon>Araneidae</taxon>
        <taxon>Araneus</taxon>
    </lineage>
</organism>